<evidence type="ECO:0000313" key="2">
    <source>
        <dbReference type="Proteomes" id="UP001286313"/>
    </source>
</evidence>
<accession>A0AAE1FGC6</accession>
<protein>
    <submittedName>
        <fullName evidence="1">Uncharacterized protein</fullName>
    </submittedName>
</protein>
<organism evidence="1 2">
    <name type="scientific">Petrolisthes cinctipes</name>
    <name type="common">Flat porcelain crab</name>
    <dbReference type="NCBI Taxonomy" id="88211"/>
    <lineage>
        <taxon>Eukaryota</taxon>
        <taxon>Metazoa</taxon>
        <taxon>Ecdysozoa</taxon>
        <taxon>Arthropoda</taxon>
        <taxon>Crustacea</taxon>
        <taxon>Multicrustacea</taxon>
        <taxon>Malacostraca</taxon>
        <taxon>Eumalacostraca</taxon>
        <taxon>Eucarida</taxon>
        <taxon>Decapoda</taxon>
        <taxon>Pleocyemata</taxon>
        <taxon>Anomura</taxon>
        <taxon>Galatheoidea</taxon>
        <taxon>Porcellanidae</taxon>
        <taxon>Petrolisthes</taxon>
    </lineage>
</organism>
<keyword evidence="2" id="KW-1185">Reference proteome</keyword>
<dbReference type="Proteomes" id="UP001286313">
    <property type="component" value="Unassembled WGS sequence"/>
</dbReference>
<gene>
    <name evidence="1" type="ORF">Pcinc_021402</name>
</gene>
<sequence length="104" mass="11629">MLTLIQGSTVPGCICEESTRQQHQHNISTITNTPPLPQRTSLIYSQPTPFPQPQHTILISSQPTQFPLPQHTILIYSQPTPFPRTHRTSLILSSTSHFISSAPF</sequence>
<comment type="caution">
    <text evidence="1">The sequence shown here is derived from an EMBL/GenBank/DDBJ whole genome shotgun (WGS) entry which is preliminary data.</text>
</comment>
<dbReference type="EMBL" id="JAWQEG010002207">
    <property type="protein sequence ID" value="KAK3873598.1"/>
    <property type="molecule type" value="Genomic_DNA"/>
</dbReference>
<dbReference type="AlphaFoldDB" id="A0AAE1FGC6"/>
<proteinExistence type="predicted"/>
<reference evidence="1" key="1">
    <citation type="submission" date="2023-10" db="EMBL/GenBank/DDBJ databases">
        <title>Genome assemblies of two species of porcelain crab, Petrolisthes cinctipes and Petrolisthes manimaculis (Anomura: Porcellanidae).</title>
        <authorList>
            <person name="Angst P."/>
        </authorList>
    </citation>
    <scope>NUCLEOTIDE SEQUENCE</scope>
    <source>
        <strain evidence="1">PB745_01</strain>
        <tissue evidence="1">Gill</tissue>
    </source>
</reference>
<name>A0AAE1FGC6_PETCI</name>
<evidence type="ECO:0000313" key="1">
    <source>
        <dbReference type="EMBL" id="KAK3873598.1"/>
    </source>
</evidence>